<accession>A0A9P0H9B1</accession>
<evidence type="ECO:0000313" key="8">
    <source>
        <dbReference type="EMBL" id="CAH1397697.1"/>
    </source>
</evidence>
<dbReference type="GO" id="GO:0005886">
    <property type="term" value="C:plasma membrane"/>
    <property type="evidence" value="ECO:0007669"/>
    <property type="project" value="UniProtKB-SubCell"/>
</dbReference>
<feature type="region of interest" description="Disordered" evidence="7">
    <location>
        <begin position="280"/>
        <end position="322"/>
    </location>
</feature>
<proteinExistence type="inferred from homology"/>
<dbReference type="Proteomes" id="UP001152798">
    <property type="component" value="Chromosome 4"/>
</dbReference>
<comment type="function">
    <text evidence="6">Gustatory receptor which mediates acceptance or avoidance behavior, depending on its substrates.</text>
</comment>
<evidence type="ECO:0000256" key="5">
    <source>
        <dbReference type="ARBA" id="ARBA00023136"/>
    </source>
</evidence>
<evidence type="ECO:0000256" key="4">
    <source>
        <dbReference type="ARBA" id="ARBA00022989"/>
    </source>
</evidence>
<comment type="similarity">
    <text evidence="6">Belongs to the insect chemoreceptor superfamily. Gustatory receptor (GR) family.</text>
</comment>
<name>A0A9P0H9B1_NEZVI</name>
<evidence type="ECO:0000256" key="3">
    <source>
        <dbReference type="ARBA" id="ARBA00022692"/>
    </source>
</evidence>
<dbReference type="InterPro" id="IPR013604">
    <property type="entry name" value="7TM_chemorcpt"/>
</dbReference>
<comment type="caution">
    <text evidence="6">Lacks conserved residue(s) required for the propagation of feature annotation.</text>
</comment>
<dbReference type="Pfam" id="PF08395">
    <property type="entry name" value="7tm_7"/>
    <property type="match status" value="1"/>
</dbReference>
<keyword evidence="2 6" id="KW-1003">Cell membrane</keyword>
<reference evidence="8" key="1">
    <citation type="submission" date="2022-01" db="EMBL/GenBank/DDBJ databases">
        <authorList>
            <person name="King R."/>
        </authorList>
    </citation>
    <scope>NUCLEOTIDE SEQUENCE</scope>
</reference>
<keyword evidence="5 6" id="KW-0472">Membrane</keyword>
<evidence type="ECO:0000256" key="6">
    <source>
        <dbReference type="RuleBase" id="RU363108"/>
    </source>
</evidence>
<gene>
    <name evidence="8" type="ORF">NEZAVI_LOCUS7482</name>
</gene>
<evidence type="ECO:0000313" key="9">
    <source>
        <dbReference type="Proteomes" id="UP001152798"/>
    </source>
</evidence>
<comment type="subcellular location">
    <subcellularLocation>
        <location evidence="1 6">Cell membrane</location>
        <topology evidence="1 6">Multi-pass membrane protein</topology>
    </subcellularLocation>
</comment>
<keyword evidence="9" id="KW-1185">Reference proteome</keyword>
<dbReference type="AlphaFoldDB" id="A0A9P0H9B1"/>
<keyword evidence="3 6" id="KW-0812">Transmembrane</keyword>
<evidence type="ECO:0000256" key="1">
    <source>
        <dbReference type="ARBA" id="ARBA00004651"/>
    </source>
</evidence>
<protein>
    <recommendedName>
        <fullName evidence="6">Gustatory receptor</fullName>
    </recommendedName>
</protein>
<evidence type="ECO:0000256" key="2">
    <source>
        <dbReference type="ARBA" id="ARBA00022475"/>
    </source>
</evidence>
<dbReference type="GO" id="GO:0007165">
    <property type="term" value="P:signal transduction"/>
    <property type="evidence" value="ECO:0007669"/>
    <property type="project" value="UniProtKB-KW"/>
</dbReference>
<organism evidence="8 9">
    <name type="scientific">Nezara viridula</name>
    <name type="common">Southern green stink bug</name>
    <name type="synonym">Cimex viridulus</name>
    <dbReference type="NCBI Taxonomy" id="85310"/>
    <lineage>
        <taxon>Eukaryota</taxon>
        <taxon>Metazoa</taxon>
        <taxon>Ecdysozoa</taxon>
        <taxon>Arthropoda</taxon>
        <taxon>Hexapoda</taxon>
        <taxon>Insecta</taxon>
        <taxon>Pterygota</taxon>
        <taxon>Neoptera</taxon>
        <taxon>Paraneoptera</taxon>
        <taxon>Hemiptera</taxon>
        <taxon>Heteroptera</taxon>
        <taxon>Panheteroptera</taxon>
        <taxon>Pentatomomorpha</taxon>
        <taxon>Pentatomoidea</taxon>
        <taxon>Pentatomidae</taxon>
        <taxon>Pentatominae</taxon>
        <taxon>Nezara</taxon>
    </lineage>
</organism>
<evidence type="ECO:0000256" key="7">
    <source>
        <dbReference type="SAM" id="MobiDB-lite"/>
    </source>
</evidence>
<feature type="transmembrane region" description="Helical" evidence="6">
    <location>
        <begin position="51"/>
        <end position="70"/>
    </location>
</feature>
<keyword evidence="4 6" id="KW-1133">Transmembrane helix</keyword>
<sequence length="336" mass="37732">MESIRRMKSRRRSEVSLPCPHVQLVFRLSSLLGLSPLVFENGESRFSYPRAVYSITISCVIVSFGILNFCNLLSFNDFSLAIISLMNTPLYFALRVSPLIDIYRNATRYRQLFEELRMIDVKLSAIGILKIHRLDWSTKFLTILIASPYFIFGISLIPDFTFLYHTIAISGYLLMSLQISTVGGHILSRYDLVLDTLGQLKKIPHHNIASIVETLLYVNHQLSGVFVEEHSRDGVDKGEEIKEEIGSWSAMSSRAASVPVVFFVSKKTITSKTLKAKENKEKGTELNLDAGPSDGTGEWHLVSPRKAVSPRAHATTDPEKQVSFVSSNPFTVSKLK</sequence>
<dbReference type="GO" id="GO:0050909">
    <property type="term" value="P:sensory perception of taste"/>
    <property type="evidence" value="ECO:0007669"/>
    <property type="project" value="InterPro"/>
</dbReference>
<feature type="transmembrane region" description="Helical" evidence="6">
    <location>
        <begin position="163"/>
        <end position="187"/>
    </location>
</feature>
<keyword evidence="6" id="KW-0675">Receptor</keyword>
<feature type="transmembrane region" description="Helical" evidence="6">
    <location>
        <begin position="140"/>
        <end position="157"/>
    </location>
</feature>
<keyword evidence="6" id="KW-0807">Transducer</keyword>
<dbReference type="EMBL" id="OV725080">
    <property type="protein sequence ID" value="CAH1397697.1"/>
    <property type="molecule type" value="Genomic_DNA"/>
</dbReference>